<organism evidence="1 2">
    <name type="scientific">Caerostris darwini</name>
    <dbReference type="NCBI Taxonomy" id="1538125"/>
    <lineage>
        <taxon>Eukaryota</taxon>
        <taxon>Metazoa</taxon>
        <taxon>Ecdysozoa</taxon>
        <taxon>Arthropoda</taxon>
        <taxon>Chelicerata</taxon>
        <taxon>Arachnida</taxon>
        <taxon>Araneae</taxon>
        <taxon>Araneomorphae</taxon>
        <taxon>Entelegynae</taxon>
        <taxon>Araneoidea</taxon>
        <taxon>Araneidae</taxon>
        <taxon>Caerostris</taxon>
    </lineage>
</organism>
<reference evidence="1 2" key="1">
    <citation type="submission" date="2021-06" db="EMBL/GenBank/DDBJ databases">
        <title>Caerostris darwini draft genome.</title>
        <authorList>
            <person name="Kono N."/>
            <person name="Arakawa K."/>
        </authorList>
    </citation>
    <scope>NUCLEOTIDE SEQUENCE [LARGE SCALE GENOMIC DNA]</scope>
</reference>
<sequence length="75" mass="8450">MVSENYGRPLANNCGCPVFSVVEQVEQLACLKWTVDPRFCGPLFDVPFCRHPCRVTNIEQDGINGSHWVVSRARV</sequence>
<name>A0AAV4QDM2_9ARAC</name>
<evidence type="ECO:0000313" key="2">
    <source>
        <dbReference type="Proteomes" id="UP001054837"/>
    </source>
</evidence>
<gene>
    <name evidence="1" type="ORF">CDAR_569151</name>
</gene>
<evidence type="ECO:0000313" key="1">
    <source>
        <dbReference type="EMBL" id="GIY06332.1"/>
    </source>
</evidence>
<accession>A0AAV4QDM2</accession>
<proteinExistence type="predicted"/>
<dbReference type="EMBL" id="BPLQ01004198">
    <property type="protein sequence ID" value="GIY06332.1"/>
    <property type="molecule type" value="Genomic_DNA"/>
</dbReference>
<keyword evidence="2" id="KW-1185">Reference proteome</keyword>
<comment type="caution">
    <text evidence="1">The sequence shown here is derived from an EMBL/GenBank/DDBJ whole genome shotgun (WGS) entry which is preliminary data.</text>
</comment>
<dbReference type="Proteomes" id="UP001054837">
    <property type="component" value="Unassembled WGS sequence"/>
</dbReference>
<protein>
    <submittedName>
        <fullName evidence="1">Uncharacterized protein</fullName>
    </submittedName>
</protein>
<dbReference type="AlphaFoldDB" id="A0AAV4QDM2"/>